<dbReference type="PANTHER" id="PTHR23253:SF9">
    <property type="entry name" value="EUKARYOTIC TRANSLATION INITIATION FACTOR 4 GAMMA 2"/>
    <property type="match status" value="1"/>
</dbReference>
<comment type="caution">
    <text evidence="6">The sequence shown here is derived from an EMBL/GenBank/DDBJ whole genome shotgun (WGS) entry which is preliminary data.</text>
</comment>
<feature type="compositionally biased region" description="Low complexity" evidence="4">
    <location>
        <begin position="59"/>
        <end position="72"/>
    </location>
</feature>
<feature type="domain" description="MIF4G" evidence="5">
    <location>
        <begin position="255"/>
        <end position="485"/>
    </location>
</feature>
<dbReference type="GO" id="GO:0003743">
    <property type="term" value="F:translation initiation factor activity"/>
    <property type="evidence" value="ECO:0007669"/>
    <property type="project" value="UniProtKB-KW"/>
</dbReference>
<dbReference type="AlphaFoldDB" id="A0AAU9JCP7"/>
<comment type="similarity">
    <text evidence="1">Belongs to the eukaryotic initiation factor 4G family.</text>
</comment>
<reference evidence="6" key="1">
    <citation type="submission" date="2021-09" db="EMBL/GenBank/DDBJ databases">
        <authorList>
            <consortium name="AG Swart"/>
            <person name="Singh M."/>
            <person name="Singh A."/>
            <person name="Seah K."/>
            <person name="Emmerich C."/>
        </authorList>
    </citation>
    <scope>NUCLEOTIDE SEQUENCE</scope>
    <source>
        <strain evidence="6">ATCC30299</strain>
    </source>
</reference>
<proteinExistence type="inferred from homology"/>
<evidence type="ECO:0000313" key="6">
    <source>
        <dbReference type="EMBL" id="CAG9321363.1"/>
    </source>
</evidence>
<keyword evidence="3" id="KW-0648">Protein biosynthesis</keyword>
<name>A0AAU9JCP7_9CILI</name>
<feature type="region of interest" description="Disordered" evidence="4">
    <location>
        <begin position="1"/>
        <end position="25"/>
    </location>
</feature>
<evidence type="ECO:0000313" key="7">
    <source>
        <dbReference type="Proteomes" id="UP001162131"/>
    </source>
</evidence>
<evidence type="ECO:0000259" key="5">
    <source>
        <dbReference type="SMART" id="SM00543"/>
    </source>
</evidence>
<evidence type="ECO:0000256" key="2">
    <source>
        <dbReference type="ARBA" id="ARBA00022540"/>
    </source>
</evidence>
<dbReference type="InterPro" id="IPR003890">
    <property type="entry name" value="MIF4G-like_typ-3"/>
</dbReference>
<organism evidence="6 7">
    <name type="scientific">Blepharisma stoltei</name>
    <dbReference type="NCBI Taxonomy" id="1481888"/>
    <lineage>
        <taxon>Eukaryota</taxon>
        <taxon>Sar</taxon>
        <taxon>Alveolata</taxon>
        <taxon>Ciliophora</taxon>
        <taxon>Postciliodesmatophora</taxon>
        <taxon>Heterotrichea</taxon>
        <taxon>Heterotrichida</taxon>
        <taxon>Blepharismidae</taxon>
        <taxon>Blepharisma</taxon>
    </lineage>
</organism>
<dbReference type="GO" id="GO:0003729">
    <property type="term" value="F:mRNA binding"/>
    <property type="evidence" value="ECO:0007669"/>
    <property type="project" value="TreeGrafter"/>
</dbReference>
<sequence length="502" mass="57710">MSGFPEQRKVKKTYTSPPDVFEPDLKEYPQKLSSIKNSLSSFSSQLSINPKDFKDFQPISNSDISSNSSSSSPTAIQKDTSLQPDSGDMSPSLEVTDPKAWKNETTNAEEIKSPSETAKIISPIQVPEQEVPTPKDTPFASTEHSPKEIREFNIPDSSHFHKITYSCEDIQIVKYDDWSYVMPIEIVRIWRRKKTDNNWNSSKLPVPKPIIRANAPDSPGMWRAEMSETQLKIRNRAEKLRKKLGSQTPIDEISARRIKTTLNKLTPTNLDKLKLQLFEISREKPENLEILVSGIFQKACTETKYTQLYAELCQYLSHQYHSLKPEEERKKKNNPFRDAFLSLCEALFFYNPGEENFEGLSKEDIEIKKYKLKQKVLGNVRLIGELFRFEFIPAKVVLQCIWDLTTSGIEKDGEEYKVNQELISEDKLEGAAILLNTGGSMFEIEKLIKQTEELLDIVQYIIDKELVSSRLRFLLMNVLDARKQGWPRPKDQPSFISQGKRE</sequence>
<dbReference type="InterPro" id="IPR016024">
    <property type="entry name" value="ARM-type_fold"/>
</dbReference>
<feature type="region of interest" description="Disordered" evidence="4">
    <location>
        <begin position="50"/>
        <end position="145"/>
    </location>
</feature>
<keyword evidence="2" id="KW-0396">Initiation factor</keyword>
<dbReference type="Proteomes" id="UP001162131">
    <property type="component" value="Unassembled WGS sequence"/>
</dbReference>
<dbReference type="GO" id="GO:0016281">
    <property type="term" value="C:eukaryotic translation initiation factor 4F complex"/>
    <property type="evidence" value="ECO:0007669"/>
    <property type="project" value="TreeGrafter"/>
</dbReference>
<dbReference type="Pfam" id="PF02854">
    <property type="entry name" value="MIF4G"/>
    <property type="match status" value="1"/>
</dbReference>
<dbReference type="EMBL" id="CAJZBQ010000028">
    <property type="protein sequence ID" value="CAG9321363.1"/>
    <property type="molecule type" value="Genomic_DNA"/>
</dbReference>
<dbReference type="PANTHER" id="PTHR23253">
    <property type="entry name" value="EUKARYOTIC TRANSLATION INITIATION FACTOR 4 GAMMA"/>
    <property type="match status" value="1"/>
</dbReference>
<accession>A0AAU9JCP7</accession>
<dbReference type="Gene3D" id="1.25.40.180">
    <property type="match status" value="1"/>
</dbReference>
<keyword evidence="7" id="KW-1185">Reference proteome</keyword>
<evidence type="ECO:0000256" key="3">
    <source>
        <dbReference type="ARBA" id="ARBA00022917"/>
    </source>
</evidence>
<evidence type="ECO:0000256" key="4">
    <source>
        <dbReference type="SAM" id="MobiDB-lite"/>
    </source>
</evidence>
<dbReference type="SMART" id="SM00543">
    <property type="entry name" value="MIF4G"/>
    <property type="match status" value="1"/>
</dbReference>
<protein>
    <recommendedName>
        <fullName evidence="5">MIF4G domain-containing protein</fullName>
    </recommendedName>
</protein>
<dbReference type="SUPFAM" id="SSF48371">
    <property type="entry name" value="ARM repeat"/>
    <property type="match status" value="1"/>
</dbReference>
<feature type="compositionally biased region" description="Polar residues" evidence="4">
    <location>
        <begin position="73"/>
        <end position="84"/>
    </location>
</feature>
<evidence type="ECO:0000256" key="1">
    <source>
        <dbReference type="ARBA" id="ARBA00005775"/>
    </source>
</evidence>
<gene>
    <name evidence="6" type="ORF">BSTOLATCC_MIC28646</name>
</gene>